<evidence type="ECO:0000256" key="1">
    <source>
        <dbReference type="SAM" id="Phobius"/>
    </source>
</evidence>
<keyword evidence="1" id="KW-0812">Transmembrane</keyword>
<dbReference type="Proteomes" id="UP000445696">
    <property type="component" value="Unassembled WGS sequence"/>
</dbReference>
<feature type="transmembrane region" description="Helical" evidence="1">
    <location>
        <begin position="179"/>
        <end position="197"/>
    </location>
</feature>
<organism evidence="2 3">
    <name type="scientific">Sneathiella chungangensis</name>
    <dbReference type="NCBI Taxonomy" id="1418234"/>
    <lineage>
        <taxon>Bacteria</taxon>
        <taxon>Pseudomonadati</taxon>
        <taxon>Pseudomonadota</taxon>
        <taxon>Alphaproteobacteria</taxon>
        <taxon>Sneathiellales</taxon>
        <taxon>Sneathiellaceae</taxon>
        <taxon>Sneathiella</taxon>
    </lineage>
</organism>
<gene>
    <name evidence="2" type="ORF">GQF03_00335</name>
</gene>
<feature type="transmembrane region" description="Helical" evidence="1">
    <location>
        <begin position="81"/>
        <end position="106"/>
    </location>
</feature>
<name>A0A845M5U6_9PROT</name>
<dbReference type="EMBL" id="WTVA01000001">
    <property type="protein sequence ID" value="MZR20773.1"/>
    <property type="molecule type" value="Genomic_DNA"/>
</dbReference>
<dbReference type="OrthoDB" id="8441457at2"/>
<sequence length="238" mass="26091">MQMDAKQRAAAPGRTIMCFSATASFSVAAVTAVIGIVAARQAAHPREILIALTPFLFALQQTIEGLLWLELSGEGNAGHIATLSFAFQVFAKVIWPAYTPIAVFLIETSEVRRRFLIAFAAIGLFISVNLFIGLLNEPSLAAINNHSIDYAVEPTRLSWQMFPYFLCTCGALFLSSRPLIGAFGGVILVGFAISAYAYVATFISVWCFFAAAASSLLYFYFRAAPENRSEFYQRAVRR</sequence>
<keyword evidence="1" id="KW-0472">Membrane</keyword>
<feature type="transmembrane region" description="Helical" evidence="1">
    <location>
        <begin position="203"/>
        <end position="221"/>
    </location>
</feature>
<comment type="caution">
    <text evidence="2">The sequence shown here is derived from an EMBL/GenBank/DDBJ whole genome shotgun (WGS) entry which is preliminary data.</text>
</comment>
<proteinExistence type="predicted"/>
<feature type="transmembrane region" description="Helical" evidence="1">
    <location>
        <begin position="49"/>
        <end position="69"/>
    </location>
</feature>
<evidence type="ECO:0000313" key="2">
    <source>
        <dbReference type="EMBL" id="MZR20773.1"/>
    </source>
</evidence>
<dbReference type="RefSeq" id="WP_161337201.1">
    <property type="nucleotide sequence ID" value="NZ_JBHSDG010000002.1"/>
</dbReference>
<reference evidence="2 3" key="1">
    <citation type="journal article" date="2014" name="Int. J. Syst. Evol. Microbiol.">
        <title>Sneathiella chungangensis sp. nov., isolated from a marine sand, and emended description of the genus Sneathiella.</title>
        <authorList>
            <person name="Siamphan C."/>
            <person name="Kim H."/>
            <person name="Lee J.S."/>
            <person name="Kim W."/>
        </authorList>
    </citation>
    <scope>NUCLEOTIDE SEQUENCE [LARGE SCALE GENOMIC DNA]</scope>
    <source>
        <strain evidence="2 3">KCTC 32476</strain>
    </source>
</reference>
<keyword evidence="3" id="KW-1185">Reference proteome</keyword>
<feature type="transmembrane region" description="Helical" evidence="1">
    <location>
        <begin position="156"/>
        <end position="174"/>
    </location>
</feature>
<keyword evidence="1" id="KW-1133">Transmembrane helix</keyword>
<feature type="transmembrane region" description="Helical" evidence="1">
    <location>
        <begin position="115"/>
        <end position="136"/>
    </location>
</feature>
<protein>
    <submittedName>
        <fullName evidence="2">Uncharacterized protein</fullName>
    </submittedName>
</protein>
<dbReference type="AlphaFoldDB" id="A0A845M5U6"/>
<accession>A0A845M5U6</accession>
<feature type="transmembrane region" description="Helical" evidence="1">
    <location>
        <begin position="12"/>
        <end position="37"/>
    </location>
</feature>
<dbReference type="InterPro" id="IPR046737">
    <property type="entry name" value="DUF6629"/>
</dbReference>
<dbReference type="Pfam" id="PF20334">
    <property type="entry name" value="DUF6629"/>
    <property type="match status" value="1"/>
</dbReference>
<evidence type="ECO:0000313" key="3">
    <source>
        <dbReference type="Proteomes" id="UP000445696"/>
    </source>
</evidence>